<dbReference type="EMBL" id="JBHUGH010000001">
    <property type="protein sequence ID" value="MFD1910694.1"/>
    <property type="molecule type" value="Genomic_DNA"/>
</dbReference>
<dbReference type="InterPro" id="IPR050093">
    <property type="entry name" value="ABC_SmlMolc_Importer"/>
</dbReference>
<dbReference type="PANTHER" id="PTHR42781">
    <property type="entry name" value="SPERMIDINE/PUTRESCINE IMPORT ATP-BINDING PROTEIN POTA"/>
    <property type="match status" value="1"/>
</dbReference>
<dbReference type="Proteomes" id="UP001597353">
    <property type="component" value="Unassembled WGS sequence"/>
</dbReference>
<dbReference type="RefSeq" id="WP_390258542.1">
    <property type="nucleotide sequence ID" value="NZ_JBHUGH010000001.1"/>
</dbReference>
<evidence type="ECO:0000256" key="2">
    <source>
        <dbReference type="ARBA" id="ARBA00022741"/>
    </source>
</evidence>
<dbReference type="SMART" id="SM00382">
    <property type="entry name" value="AAA"/>
    <property type="match status" value="1"/>
</dbReference>
<evidence type="ECO:0000256" key="1">
    <source>
        <dbReference type="ARBA" id="ARBA00022448"/>
    </source>
</evidence>
<dbReference type="GO" id="GO:0005524">
    <property type="term" value="F:ATP binding"/>
    <property type="evidence" value="ECO:0007669"/>
    <property type="project" value="UniProtKB-KW"/>
</dbReference>
<dbReference type="Gene3D" id="3.40.50.300">
    <property type="entry name" value="P-loop containing nucleotide triphosphate hydrolases"/>
    <property type="match status" value="1"/>
</dbReference>
<organism evidence="6 7">
    <name type="scientific">Halodurantibacterium flavum</name>
    <dbReference type="NCBI Taxonomy" id="1382802"/>
    <lineage>
        <taxon>Bacteria</taxon>
        <taxon>Pseudomonadati</taxon>
        <taxon>Pseudomonadota</taxon>
        <taxon>Alphaproteobacteria</taxon>
        <taxon>Rhodobacterales</taxon>
        <taxon>Paracoccaceae</taxon>
        <taxon>Halodurantibacterium</taxon>
    </lineage>
</organism>
<sequence>MAALTLENTGFAVGQSRIIGGIDLALADGEFLALVGPSGCGKSTLLRLVAGFERATSGQIRIGDRTVSGPGLHVDPEDREIGMVFQSYALWPHLDVAGNVGYGLRVRRMAAAERRARVAEALETVGLAGYEKRRIQQLSGGQRQRVALARCLAMKPRLLLLDEPLANLDAHLREAMVEEFRRLHRATGASIVYVTHDQAEAMALADRIAVMSAGSLLQIGAPQQLWREPANATVARFLGRGQIVPVEVITPGPTARARLFGQEVSLRAPPGLAPGAALACLRRRDIVPGDTGFTEGFAAQVTDCRLLGDRYLLTVQPLEAPDLRLHCEAETPPEGDRLRITVRDGWVLPPETGAAQSFAWNSPETRQRNLASTP</sequence>
<feature type="region of interest" description="Disordered" evidence="4">
    <location>
        <begin position="354"/>
        <end position="374"/>
    </location>
</feature>
<comment type="caution">
    <text evidence="6">The sequence shown here is derived from an EMBL/GenBank/DDBJ whole genome shotgun (WGS) entry which is preliminary data.</text>
</comment>
<keyword evidence="2" id="KW-0547">Nucleotide-binding</keyword>
<evidence type="ECO:0000313" key="7">
    <source>
        <dbReference type="Proteomes" id="UP001597353"/>
    </source>
</evidence>
<keyword evidence="1" id="KW-0813">Transport</keyword>
<reference evidence="7" key="1">
    <citation type="journal article" date="2019" name="Int. J. Syst. Evol. Microbiol.">
        <title>The Global Catalogue of Microorganisms (GCM) 10K type strain sequencing project: providing services to taxonomists for standard genome sequencing and annotation.</title>
        <authorList>
            <consortium name="The Broad Institute Genomics Platform"/>
            <consortium name="The Broad Institute Genome Sequencing Center for Infectious Disease"/>
            <person name="Wu L."/>
            <person name="Ma J."/>
        </authorList>
    </citation>
    <scope>NUCLEOTIDE SEQUENCE [LARGE SCALE GENOMIC DNA]</scope>
    <source>
        <strain evidence="7">CGMCC 4.7242</strain>
    </source>
</reference>
<dbReference type="InterPro" id="IPR027417">
    <property type="entry name" value="P-loop_NTPase"/>
</dbReference>
<dbReference type="PROSITE" id="PS00211">
    <property type="entry name" value="ABC_TRANSPORTER_1"/>
    <property type="match status" value="1"/>
</dbReference>
<gene>
    <name evidence="6" type="ORF">ACFSGJ_00535</name>
</gene>
<proteinExistence type="predicted"/>
<keyword evidence="3 6" id="KW-0067">ATP-binding</keyword>
<evidence type="ECO:0000313" key="6">
    <source>
        <dbReference type="EMBL" id="MFD1910694.1"/>
    </source>
</evidence>
<protein>
    <submittedName>
        <fullName evidence="6">ABC transporter ATP-binding protein</fullName>
    </submittedName>
</protein>
<feature type="domain" description="ABC transporter" evidence="5">
    <location>
        <begin position="4"/>
        <end position="238"/>
    </location>
</feature>
<evidence type="ECO:0000256" key="4">
    <source>
        <dbReference type="SAM" id="MobiDB-lite"/>
    </source>
</evidence>
<name>A0ABW4RZF9_9RHOB</name>
<dbReference type="InterPro" id="IPR003593">
    <property type="entry name" value="AAA+_ATPase"/>
</dbReference>
<dbReference type="InterPro" id="IPR017871">
    <property type="entry name" value="ABC_transporter-like_CS"/>
</dbReference>
<accession>A0ABW4RZF9</accession>
<dbReference type="Pfam" id="PF00005">
    <property type="entry name" value="ABC_tran"/>
    <property type="match status" value="1"/>
</dbReference>
<evidence type="ECO:0000259" key="5">
    <source>
        <dbReference type="PROSITE" id="PS50893"/>
    </source>
</evidence>
<dbReference type="PANTHER" id="PTHR42781:SF4">
    <property type="entry name" value="SPERMIDINE_PUTRESCINE IMPORT ATP-BINDING PROTEIN POTA"/>
    <property type="match status" value="1"/>
</dbReference>
<dbReference type="PROSITE" id="PS50893">
    <property type="entry name" value="ABC_TRANSPORTER_2"/>
    <property type="match status" value="1"/>
</dbReference>
<keyword evidence="7" id="KW-1185">Reference proteome</keyword>
<dbReference type="SUPFAM" id="SSF52540">
    <property type="entry name" value="P-loop containing nucleoside triphosphate hydrolases"/>
    <property type="match status" value="1"/>
</dbReference>
<dbReference type="InterPro" id="IPR003439">
    <property type="entry name" value="ABC_transporter-like_ATP-bd"/>
</dbReference>
<evidence type="ECO:0000256" key="3">
    <source>
        <dbReference type="ARBA" id="ARBA00022840"/>
    </source>
</evidence>